<sequence length="248" mass="27701">MQIDQSALQHRSIRRFKDVQFTEAELEALENVAQASATSKFMQQFSLIRVTNQALKDAIADVTTYRYAAGPGQLYIFVLDQARNVALVRESGESLHQLTNWDAVLGGAFDVTIAAQNMLGAAERSGLGGVYLGSILNDPQRMIDLLHLPKYTFPLLGMMIGVPDEQPELKPRLPHALVVGENGYPQFAQSALNQYDETVRHYYATRSWSQRDVNYTESMVAHLKGTLHHRDEIGAILKAQGFELPQDI</sequence>
<dbReference type="InterPro" id="IPR029479">
    <property type="entry name" value="Nitroreductase"/>
</dbReference>
<proteinExistence type="inferred from homology"/>
<protein>
    <submittedName>
        <fullName evidence="7">Nitroreductase</fullName>
    </submittedName>
</protein>
<gene>
    <name evidence="7" type="ORF">FC18_GL000261</name>
</gene>
<accession>A0A0R1ZS16</accession>
<dbReference type="EMBL" id="AYYO01000055">
    <property type="protein sequence ID" value="KRM54457.1"/>
    <property type="molecule type" value="Genomic_DNA"/>
</dbReference>
<keyword evidence="8" id="KW-1185">Reference proteome</keyword>
<comment type="similarity">
    <text evidence="1 5">Belongs to the flavin oxidoreductase frp family.</text>
</comment>
<dbReference type="SUPFAM" id="SSF55469">
    <property type="entry name" value="FMN-dependent nitroreductase-like"/>
    <property type="match status" value="1"/>
</dbReference>
<dbReference type="GO" id="GO:0016491">
    <property type="term" value="F:oxidoreductase activity"/>
    <property type="evidence" value="ECO:0007669"/>
    <property type="project" value="UniProtKB-UniRule"/>
</dbReference>
<evidence type="ECO:0000313" key="8">
    <source>
        <dbReference type="Proteomes" id="UP000051679"/>
    </source>
</evidence>
<dbReference type="PANTHER" id="PTHR43425">
    <property type="entry name" value="OXYGEN-INSENSITIVE NADPH NITROREDUCTASE"/>
    <property type="match status" value="1"/>
</dbReference>
<keyword evidence="2 5" id="KW-0285">Flavoprotein</keyword>
<dbReference type="AlphaFoldDB" id="A0A0R1ZS16"/>
<dbReference type="Pfam" id="PF00881">
    <property type="entry name" value="Nitroreductase"/>
    <property type="match status" value="1"/>
</dbReference>
<evidence type="ECO:0000256" key="3">
    <source>
        <dbReference type="ARBA" id="ARBA00022643"/>
    </source>
</evidence>
<dbReference type="PIRSF" id="PIRSF005426">
    <property type="entry name" value="Frp"/>
    <property type="match status" value="1"/>
</dbReference>
<dbReference type="RefSeq" id="WP_054677037.1">
    <property type="nucleotide sequence ID" value="NZ_AYYO01000055.1"/>
</dbReference>
<dbReference type="Proteomes" id="UP000051679">
    <property type="component" value="Unassembled WGS sequence"/>
</dbReference>
<evidence type="ECO:0000256" key="2">
    <source>
        <dbReference type="ARBA" id="ARBA00022630"/>
    </source>
</evidence>
<comment type="caution">
    <text evidence="7">The sequence shown here is derived from an EMBL/GenBank/DDBJ whole genome shotgun (WGS) entry which is preliminary data.</text>
</comment>
<dbReference type="STRING" id="1291052.FC18_GL000261"/>
<dbReference type="Gene3D" id="3.40.109.10">
    <property type="entry name" value="NADH Oxidase"/>
    <property type="match status" value="1"/>
</dbReference>
<name>A0A0R1ZS16_9LACO</name>
<evidence type="ECO:0000259" key="6">
    <source>
        <dbReference type="Pfam" id="PF00881"/>
    </source>
</evidence>
<dbReference type="PANTHER" id="PTHR43425:SF2">
    <property type="entry name" value="OXYGEN-INSENSITIVE NADPH NITROREDUCTASE"/>
    <property type="match status" value="1"/>
</dbReference>
<keyword evidence="5" id="KW-0521">NADP</keyword>
<evidence type="ECO:0000256" key="1">
    <source>
        <dbReference type="ARBA" id="ARBA00008366"/>
    </source>
</evidence>
<feature type="domain" description="Nitroreductase" evidence="6">
    <location>
        <begin position="9"/>
        <end position="161"/>
    </location>
</feature>
<reference evidence="7 8" key="1">
    <citation type="journal article" date="2015" name="Genome Announc.">
        <title>Expanding the biotechnology potential of lactobacilli through comparative genomics of 213 strains and associated genera.</title>
        <authorList>
            <person name="Sun Z."/>
            <person name="Harris H.M."/>
            <person name="McCann A."/>
            <person name="Guo C."/>
            <person name="Argimon S."/>
            <person name="Zhang W."/>
            <person name="Yang X."/>
            <person name="Jeffery I.B."/>
            <person name="Cooney J.C."/>
            <person name="Kagawa T.F."/>
            <person name="Liu W."/>
            <person name="Song Y."/>
            <person name="Salvetti E."/>
            <person name="Wrobel A."/>
            <person name="Rasinkangas P."/>
            <person name="Parkhill J."/>
            <person name="Rea M.C."/>
            <person name="O'Sullivan O."/>
            <person name="Ritari J."/>
            <person name="Douillard F.P."/>
            <person name="Paul Ross R."/>
            <person name="Yang R."/>
            <person name="Briner A.E."/>
            <person name="Felis G.E."/>
            <person name="de Vos W.M."/>
            <person name="Barrangou R."/>
            <person name="Klaenhammer T.R."/>
            <person name="Caufield P.W."/>
            <person name="Cui Y."/>
            <person name="Zhang H."/>
            <person name="O'Toole P.W."/>
        </authorList>
    </citation>
    <scope>NUCLEOTIDE SEQUENCE [LARGE SCALE GENOMIC DNA]</scope>
    <source>
        <strain evidence="7 8">DSM 20505</strain>
    </source>
</reference>
<organism evidence="7 8">
    <name type="scientific">Lacticaseibacillus sharpeae JCM 1186 = DSM 20505</name>
    <dbReference type="NCBI Taxonomy" id="1291052"/>
    <lineage>
        <taxon>Bacteria</taxon>
        <taxon>Bacillati</taxon>
        <taxon>Bacillota</taxon>
        <taxon>Bacilli</taxon>
        <taxon>Lactobacillales</taxon>
        <taxon>Lactobacillaceae</taxon>
        <taxon>Lacticaseibacillus</taxon>
    </lineage>
</organism>
<dbReference type="PATRIC" id="fig|1291052.5.peg.270"/>
<keyword evidence="4 5" id="KW-0560">Oxidoreductase</keyword>
<evidence type="ECO:0000256" key="5">
    <source>
        <dbReference type="PIRNR" id="PIRNR005426"/>
    </source>
</evidence>
<evidence type="ECO:0000313" key="7">
    <source>
        <dbReference type="EMBL" id="KRM54457.1"/>
    </source>
</evidence>
<dbReference type="OrthoDB" id="9775805at2"/>
<keyword evidence="3 5" id="KW-0288">FMN</keyword>
<evidence type="ECO:0000256" key="4">
    <source>
        <dbReference type="ARBA" id="ARBA00023002"/>
    </source>
</evidence>
<dbReference type="InterPro" id="IPR000415">
    <property type="entry name" value="Nitroreductase-like"/>
</dbReference>
<dbReference type="InterPro" id="IPR016446">
    <property type="entry name" value="Flavin_OxRdtase_Frp"/>
</dbReference>